<gene>
    <name evidence="1" type="ORF">ABZ568_26150</name>
</gene>
<protein>
    <submittedName>
        <fullName evidence="1">Uncharacterized protein</fullName>
    </submittedName>
</protein>
<organism evidence="1 2">
    <name type="scientific">Streptomyces olindensis</name>
    <dbReference type="NCBI Taxonomy" id="358823"/>
    <lineage>
        <taxon>Bacteria</taxon>
        <taxon>Bacillati</taxon>
        <taxon>Actinomycetota</taxon>
        <taxon>Actinomycetes</taxon>
        <taxon>Kitasatosporales</taxon>
        <taxon>Streptomycetaceae</taxon>
        <taxon>Streptomyces</taxon>
    </lineage>
</organism>
<name>A0ABV2Y0Q4_9ACTN</name>
<keyword evidence="2" id="KW-1185">Reference proteome</keyword>
<dbReference type="RefSeq" id="WP_359791138.1">
    <property type="nucleotide sequence ID" value="NZ_JBEYBN010000041.1"/>
</dbReference>
<evidence type="ECO:0000313" key="1">
    <source>
        <dbReference type="EMBL" id="MEU2269818.1"/>
    </source>
</evidence>
<comment type="caution">
    <text evidence="1">The sequence shown here is derived from an EMBL/GenBank/DDBJ whole genome shotgun (WGS) entry which is preliminary data.</text>
</comment>
<dbReference type="Proteomes" id="UP001550603">
    <property type="component" value="Unassembled WGS sequence"/>
</dbReference>
<accession>A0ABV2Y0Q4</accession>
<reference evidence="1 2" key="1">
    <citation type="submission" date="2024-06" db="EMBL/GenBank/DDBJ databases">
        <title>The Natural Products Discovery Center: Release of the First 8490 Sequenced Strains for Exploring Actinobacteria Biosynthetic Diversity.</title>
        <authorList>
            <person name="Kalkreuter E."/>
            <person name="Kautsar S.A."/>
            <person name="Yang D."/>
            <person name="Bader C.D."/>
            <person name="Teijaro C.N."/>
            <person name="Fluegel L."/>
            <person name="Davis C.M."/>
            <person name="Simpson J.R."/>
            <person name="Lauterbach L."/>
            <person name="Steele A.D."/>
            <person name="Gui C."/>
            <person name="Meng S."/>
            <person name="Li G."/>
            <person name="Viehrig K."/>
            <person name="Ye F."/>
            <person name="Su P."/>
            <person name="Kiefer A.F."/>
            <person name="Nichols A."/>
            <person name="Cepeda A.J."/>
            <person name="Yan W."/>
            <person name="Fan B."/>
            <person name="Jiang Y."/>
            <person name="Adhikari A."/>
            <person name="Zheng C.-J."/>
            <person name="Schuster L."/>
            <person name="Cowan T.M."/>
            <person name="Smanski M.J."/>
            <person name="Chevrette M.G."/>
            <person name="De Carvalho L.P.S."/>
            <person name="Shen B."/>
        </authorList>
    </citation>
    <scope>NUCLEOTIDE SEQUENCE [LARGE SCALE GENOMIC DNA]</scope>
    <source>
        <strain evidence="1 2">NPDC019583</strain>
    </source>
</reference>
<dbReference type="EMBL" id="JBEYBN010000041">
    <property type="protein sequence ID" value="MEU2269818.1"/>
    <property type="molecule type" value="Genomic_DNA"/>
</dbReference>
<proteinExistence type="predicted"/>
<sequence length="75" mass="8318">MDYHLFAQAFLDDDQSDAAVCDTFDILWLSWDDALASQDTCRYGWNVLRATVMARTATAGPSWAWPPSTPSSCSP</sequence>
<evidence type="ECO:0000313" key="2">
    <source>
        <dbReference type="Proteomes" id="UP001550603"/>
    </source>
</evidence>